<dbReference type="AlphaFoldDB" id="A0A1G8DEN5"/>
<evidence type="ECO:0008006" key="3">
    <source>
        <dbReference type="Google" id="ProtNLM"/>
    </source>
</evidence>
<dbReference type="SUPFAM" id="SSF51206">
    <property type="entry name" value="cAMP-binding domain-like"/>
    <property type="match status" value="1"/>
</dbReference>
<dbReference type="STRING" id="551996.SAMN05192573_110202"/>
<proteinExistence type="predicted"/>
<keyword evidence="2" id="KW-1185">Reference proteome</keyword>
<sequence>MRLAIENWWVSDFSSLMSGQTSKCFIEALEDSEIIRFSKDKWDELLAASPSFRRIIEALTTKNFEADQNRIFINISDPAEIRYATFVQHHSTRYNRISLYMMASFLGLTRAYLSRVRRQIVKRGHAASSA</sequence>
<reference evidence="2" key="1">
    <citation type="submission" date="2016-10" db="EMBL/GenBank/DDBJ databases">
        <authorList>
            <person name="Varghese N."/>
            <person name="Submissions S."/>
        </authorList>
    </citation>
    <scope>NUCLEOTIDE SEQUENCE [LARGE SCALE GENOMIC DNA]</scope>
    <source>
        <strain evidence="2">Gh-67</strain>
    </source>
</reference>
<dbReference type="InterPro" id="IPR014710">
    <property type="entry name" value="RmlC-like_jellyroll"/>
</dbReference>
<dbReference type="InterPro" id="IPR018490">
    <property type="entry name" value="cNMP-bd_dom_sf"/>
</dbReference>
<accession>A0A1G8DEN5</accession>
<evidence type="ECO:0000313" key="2">
    <source>
        <dbReference type="Proteomes" id="UP000199705"/>
    </source>
</evidence>
<gene>
    <name evidence="1" type="ORF">SAMN05192573_110202</name>
</gene>
<dbReference type="Proteomes" id="UP000199705">
    <property type="component" value="Unassembled WGS sequence"/>
</dbReference>
<evidence type="ECO:0000313" key="1">
    <source>
        <dbReference type="EMBL" id="SDH56116.1"/>
    </source>
</evidence>
<name>A0A1G8DEN5_9SPHI</name>
<dbReference type="Gene3D" id="2.60.120.10">
    <property type="entry name" value="Jelly Rolls"/>
    <property type="match status" value="1"/>
</dbReference>
<dbReference type="EMBL" id="FNCG01000010">
    <property type="protein sequence ID" value="SDH56116.1"/>
    <property type="molecule type" value="Genomic_DNA"/>
</dbReference>
<protein>
    <recommendedName>
        <fullName evidence="3">Crp/Fnr family transcriptional regulator</fullName>
    </recommendedName>
</protein>
<dbReference type="RefSeq" id="WP_091170922.1">
    <property type="nucleotide sequence ID" value="NZ_FNCG01000010.1"/>
</dbReference>
<organism evidence="1 2">
    <name type="scientific">Mucilaginibacter gossypii</name>
    <dbReference type="NCBI Taxonomy" id="551996"/>
    <lineage>
        <taxon>Bacteria</taxon>
        <taxon>Pseudomonadati</taxon>
        <taxon>Bacteroidota</taxon>
        <taxon>Sphingobacteriia</taxon>
        <taxon>Sphingobacteriales</taxon>
        <taxon>Sphingobacteriaceae</taxon>
        <taxon>Mucilaginibacter</taxon>
    </lineage>
</organism>